<keyword evidence="2" id="KW-1185">Reference proteome</keyword>
<accession>J9DCC9</accession>
<organism evidence="1 2">
    <name type="scientific">Edhazardia aedis (strain USNM 41457)</name>
    <name type="common">Microsporidian parasite</name>
    <dbReference type="NCBI Taxonomy" id="1003232"/>
    <lineage>
        <taxon>Eukaryota</taxon>
        <taxon>Fungi</taxon>
        <taxon>Fungi incertae sedis</taxon>
        <taxon>Microsporidia</taxon>
        <taxon>Edhazardia</taxon>
    </lineage>
</organism>
<sequence>MIKQQIYLSVLYFYYSKIFSYAANFPLKRVNICGKKLEIRPFQERQTMNAVVIVTHVIPKDNWSHRRNNADEKKQPVDTLSKNSMDKHYAQPICQNNLYLACGKSSAENSISYLNSNFPGEFAKIKNFRFNTIYL</sequence>
<dbReference type="AlphaFoldDB" id="J9DCC9"/>
<gene>
    <name evidence="1" type="ORF">EDEG_00005</name>
</gene>
<dbReference type="VEuPathDB" id="MicrosporidiaDB:EDEG_00005"/>
<dbReference type="Proteomes" id="UP000003163">
    <property type="component" value="Unassembled WGS sequence"/>
</dbReference>
<protein>
    <submittedName>
        <fullName evidence="1">Uncharacterized protein</fullName>
    </submittedName>
</protein>
<proteinExistence type="predicted"/>
<dbReference type="InParanoid" id="J9DCC9"/>
<comment type="caution">
    <text evidence="1">The sequence shown here is derived from an EMBL/GenBank/DDBJ whole genome shotgun (WGS) entry which is preliminary data.</text>
</comment>
<evidence type="ECO:0000313" key="1">
    <source>
        <dbReference type="EMBL" id="EJW05396.1"/>
    </source>
</evidence>
<reference evidence="1 2" key="1">
    <citation type="submission" date="2011-08" db="EMBL/GenBank/DDBJ databases">
        <authorList>
            <person name="Liu Z.J."/>
            <person name="Shi F.L."/>
            <person name="Lu J.Q."/>
            <person name="Li M."/>
            <person name="Wang Z.L."/>
        </authorList>
    </citation>
    <scope>NUCLEOTIDE SEQUENCE [LARGE SCALE GENOMIC DNA]</scope>
    <source>
        <strain evidence="1 2">USNM 41457</strain>
    </source>
</reference>
<dbReference type="EMBL" id="AFBI03000001">
    <property type="protein sequence ID" value="EJW05396.1"/>
    <property type="molecule type" value="Genomic_DNA"/>
</dbReference>
<reference evidence="2" key="2">
    <citation type="submission" date="2015-07" db="EMBL/GenBank/DDBJ databases">
        <title>Contrasting host-pathogen interactions and genome evolution in two generalist and specialist microsporidian pathogens of mosquitoes.</title>
        <authorList>
            <consortium name="The Broad Institute Genomics Platform"/>
            <consortium name="The Broad Institute Genome Sequencing Center for Infectious Disease"/>
            <person name="Cuomo C.A."/>
            <person name="Sanscrainte N.D."/>
            <person name="Goldberg J.M."/>
            <person name="Heiman D."/>
            <person name="Young S."/>
            <person name="Zeng Q."/>
            <person name="Becnel J.J."/>
            <person name="Birren B.W."/>
        </authorList>
    </citation>
    <scope>NUCLEOTIDE SEQUENCE [LARGE SCALE GENOMIC DNA]</scope>
    <source>
        <strain evidence="2">USNM 41457</strain>
    </source>
</reference>
<name>J9DCC9_EDHAE</name>
<dbReference type="HOGENOM" id="CLU_1885725_0_0_1"/>
<evidence type="ECO:0000313" key="2">
    <source>
        <dbReference type="Proteomes" id="UP000003163"/>
    </source>
</evidence>